<dbReference type="InterPro" id="IPR039426">
    <property type="entry name" value="TonB-dep_rcpt-like"/>
</dbReference>
<dbReference type="InterPro" id="IPR037066">
    <property type="entry name" value="Plug_dom_sf"/>
</dbReference>
<dbReference type="Proteomes" id="UP000294850">
    <property type="component" value="Unassembled WGS sequence"/>
</dbReference>
<keyword evidence="2 7" id="KW-0813">Transport</keyword>
<dbReference type="GO" id="GO:0009279">
    <property type="term" value="C:cell outer membrane"/>
    <property type="evidence" value="ECO:0007669"/>
    <property type="project" value="UniProtKB-SubCell"/>
</dbReference>
<dbReference type="NCBIfam" id="TIGR04056">
    <property type="entry name" value="OMP_RagA_SusC"/>
    <property type="match status" value="1"/>
</dbReference>
<dbReference type="RefSeq" id="WP_131955598.1">
    <property type="nucleotide sequence ID" value="NZ_SMFL01000001.1"/>
</dbReference>
<feature type="domain" description="TonB-dependent receptor plug" evidence="8">
    <location>
        <begin position="120"/>
        <end position="224"/>
    </location>
</feature>
<keyword evidence="3 7" id="KW-1134">Transmembrane beta strand</keyword>
<evidence type="ECO:0000256" key="7">
    <source>
        <dbReference type="PROSITE-ProRule" id="PRU01360"/>
    </source>
</evidence>
<evidence type="ECO:0000256" key="1">
    <source>
        <dbReference type="ARBA" id="ARBA00004571"/>
    </source>
</evidence>
<dbReference type="Gene3D" id="2.40.170.20">
    <property type="entry name" value="TonB-dependent receptor, beta-barrel domain"/>
    <property type="match status" value="1"/>
</dbReference>
<protein>
    <submittedName>
        <fullName evidence="9">SusC/RagA family TonB-linked outer membrane protein</fullName>
    </submittedName>
</protein>
<reference evidence="9 10" key="1">
    <citation type="submission" date="2019-03" db="EMBL/GenBank/DDBJ databases">
        <title>Dyadobacter AR-3-6 sp. nov., isolated from arctic soil.</title>
        <authorList>
            <person name="Chaudhary D.K."/>
        </authorList>
    </citation>
    <scope>NUCLEOTIDE SEQUENCE [LARGE SCALE GENOMIC DNA]</scope>
    <source>
        <strain evidence="9 10">AR-3-6</strain>
    </source>
</reference>
<evidence type="ECO:0000256" key="2">
    <source>
        <dbReference type="ARBA" id="ARBA00022448"/>
    </source>
</evidence>
<dbReference type="InterPro" id="IPR023996">
    <property type="entry name" value="TonB-dep_OMP_SusC/RagA"/>
</dbReference>
<dbReference type="Gene3D" id="2.170.130.10">
    <property type="entry name" value="TonB-dependent receptor, plug domain"/>
    <property type="match status" value="1"/>
</dbReference>
<name>A0A4R5DW09_9BACT</name>
<organism evidence="9 10">
    <name type="scientific">Dyadobacter psychrotolerans</name>
    <dbReference type="NCBI Taxonomy" id="2541721"/>
    <lineage>
        <taxon>Bacteria</taxon>
        <taxon>Pseudomonadati</taxon>
        <taxon>Bacteroidota</taxon>
        <taxon>Cytophagia</taxon>
        <taxon>Cytophagales</taxon>
        <taxon>Spirosomataceae</taxon>
        <taxon>Dyadobacter</taxon>
    </lineage>
</organism>
<dbReference type="InterPro" id="IPR008969">
    <property type="entry name" value="CarboxyPept-like_regulatory"/>
</dbReference>
<dbReference type="OrthoDB" id="9768177at2"/>
<dbReference type="EMBL" id="SMFL01000001">
    <property type="protein sequence ID" value="TDE18057.1"/>
    <property type="molecule type" value="Genomic_DNA"/>
</dbReference>
<comment type="similarity">
    <text evidence="7">Belongs to the TonB-dependent receptor family.</text>
</comment>
<dbReference type="Pfam" id="PF07715">
    <property type="entry name" value="Plug"/>
    <property type="match status" value="1"/>
</dbReference>
<dbReference type="Pfam" id="PF13715">
    <property type="entry name" value="CarbopepD_reg_2"/>
    <property type="match status" value="1"/>
</dbReference>
<comment type="caution">
    <text evidence="9">The sequence shown here is derived from an EMBL/GenBank/DDBJ whole genome shotgun (WGS) entry which is preliminary data.</text>
</comment>
<dbReference type="NCBIfam" id="TIGR04057">
    <property type="entry name" value="SusC_RagA_signa"/>
    <property type="match status" value="1"/>
</dbReference>
<dbReference type="SUPFAM" id="SSF56935">
    <property type="entry name" value="Porins"/>
    <property type="match status" value="1"/>
</dbReference>
<evidence type="ECO:0000313" key="9">
    <source>
        <dbReference type="EMBL" id="TDE18057.1"/>
    </source>
</evidence>
<dbReference type="Gene3D" id="2.60.40.1120">
    <property type="entry name" value="Carboxypeptidase-like, regulatory domain"/>
    <property type="match status" value="1"/>
</dbReference>
<accession>A0A4R5DW09</accession>
<gene>
    <name evidence="9" type="ORF">E0F88_00440</name>
</gene>
<evidence type="ECO:0000256" key="4">
    <source>
        <dbReference type="ARBA" id="ARBA00022692"/>
    </source>
</evidence>
<evidence type="ECO:0000256" key="6">
    <source>
        <dbReference type="ARBA" id="ARBA00023237"/>
    </source>
</evidence>
<sequence length="1072" mass="118687">MKTILKTGWLLIIHLGLIFSARAQTILAGRVVSLPDSAALAGAVIKIKGFDQGVTTDENGRFRLAVSQNQFSIQVSYIGYKSIEKPLAAPFDRELVLALAADENQLGEVVVSTGYQQIPKERATGSFSTVGNGLLNRRVSTDIISRLDDVVPGLINNRGKGGAQGLLIRGQSTINSAARPLIVIDNFPYEGDLASINPNDIENVTVLKDAAAGSIWGSRAGNGVIVITTKKGSGDRGPQITVNSNVTIGQRPDLFYQSRMSSADFIENERLLFESGRYSSAEKNVNRYPFTPVVELLMAVRDKAITKDQAEFELSALKSKDLRHDYEKYLYQPSVSQQYAIGLRGGAASNRYYISAGYDQNRPSETANRYARFTVNANNTYQVGKNLEINAGINYSESKITTANLGPVTYTNPLTGFTGAALYPYASLADPDGNPLAVINEYRLSFLEQSEKKGLLDWQYRPLQEMKLAHNIIKLTDYRFNVALDYKLRPALHLKALYQYSRGISQGRNLSSQDSYMTRNLVNRLTSIDSTGALKRNLPLGAILDQTASEYNSHNLRTQLDFDHSFKAGGELTAIAGFEIRDLGTSTSRNRFYGYDDEFATSKAVDYLTPNRSFVNPASNIRVPFVDAQTGATDRYLSYYANGSYILRKKYIVSASARLDQSNLFGVSTNDKGVPLYSAGVAWNLSEESFYRASWLPYLKLRSTFGYSGNSNKNVSAFTTASFQGTDLYSGATYATIQNPPNPELRWEKVQTVNFAVDFESRNRVFSGSLEYYLKKGIDLIGSMPYPGSSGVKSFTGNYASTAGQGMDLTLNARVLDKVFKWHLDLLFSRATDKVTNYALTSLTNSYLGSGDGTSIYPLEGRPLYAVYSLDWAGLDPVTGDPQGYLNGEISKDYAAIFRIAPQQMHYHGPARPKMFGSVRNSFSWRSLTLSVNVNYRLGHYYRAKSMSYTELNNGLVVHGDYALRWQKPGDELITSVPSKPQSVNGNRENFYAFSQVLVKKADNIRLQDVNLSYNLKRSQRGKSGFQSAQLYLYANNVAILWKASKGNLDPDYPLAMFTPVRTLSAGIKLDL</sequence>
<evidence type="ECO:0000313" key="10">
    <source>
        <dbReference type="Proteomes" id="UP000294850"/>
    </source>
</evidence>
<keyword evidence="10" id="KW-1185">Reference proteome</keyword>
<evidence type="ECO:0000256" key="3">
    <source>
        <dbReference type="ARBA" id="ARBA00022452"/>
    </source>
</evidence>
<dbReference type="SUPFAM" id="SSF49464">
    <property type="entry name" value="Carboxypeptidase regulatory domain-like"/>
    <property type="match status" value="1"/>
</dbReference>
<dbReference type="InterPro" id="IPR036942">
    <property type="entry name" value="Beta-barrel_TonB_sf"/>
</dbReference>
<evidence type="ECO:0000256" key="5">
    <source>
        <dbReference type="ARBA" id="ARBA00023136"/>
    </source>
</evidence>
<proteinExistence type="inferred from homology"/>
<keyword evidence="6 7" id="KW-0998">Cell outer membrane</keyword>
<dbReference type="AlphaFoldDB" id="A0A4R5DW09"/>
<dbReference type="InterPro" id="IPR012910">
    <property type="entry name" value="Plug_dom"/>
</dbReference>
<dbReference type="PROSITE" id="PS52016">
    <property type="entry name" value="TONB_DEPENDENT_REC_3"/>
    <property type="match status" value="1"/>
</dbReference>
<keyword evidence="4 7" id="KW-0812">Transmembrane</keyword>
<keyword evidence="5 7" id="KW-0472">Membrane</keyword>
<evidence type="ECO:0000259" key="8">
    <source>
        <dbReference type="Pfam" id="PF07715"/>
    </source>
</evidence>
<dbReference type="InterPro" id="IPR023997">
    <property type="entry name" value="TonB-dep_OMP_SusC/RagA_CS"/>
</dbReference>
<comment type="subcellular location">
    <subcellularLocation>
        <location evidence="1 7">Cell outer membrane</location>
        <topology evidence="1 7">Multi-pass membrane protein</topology>
    </subcellularLocation>
</comment>